<feature type="transmembrane region" description="Helical" evidence="10">
    <location>
        <begin position="363"/>
        <end position="383"/>
    </location>
</feature>
<evidence type="ECO:0000256" key="7">
    <source>
        <dbReference type="ARBA" id="ARBA00022967"/>
    </source>
</evidence>
<feature type="transmembrane region" description="Helical" evidence="10">
    <location>
        <begin position="163"/>
        <end position="185"/>
    </location>
</feature>
<dbReference type="InterPro" id="IPR044492">
    <property type="entry name" value="P_typ_ATPase_HD_dom"/>
</dbReference>
<dbReference type="NCBIfam" id="TIGR01525">
    <property type="entry name" value="ATPase-IB_hvy"/>
    <property type="match status" value="1"/>
</dbReference>
<keyword evidence="4 10" id="KW-0479">Metal-binding</keyword>
<dbReference type="PANTHER" id="PTHR43520:SF8">
    <property type="entry name" value="P-TYPE CU(+) TRANSPORTER"/>
    <property type="match status" value="1"/>
</dbReference>
<evidence type="ECO:0000256" key="1">
    <source>
        <dbReference type="ARBA" id="ARBA00004651"/>
    </source>
</evidence>
<feature type="transmembrane region" description="Helical" evidence="10">
    <location>
        <begin position="389"/>
        <end position="412"/>
    </location>
</feature>
<dbReference type="PROSITE" id="PS01229">
    <property type="entry name" value="COF_2"/>
    <property type="match status" value="1"/>
</dbReference>
<feature type="transmembrane region" description="Helical" evidence="10">
    <location>
        <begin position="129"/>
        <end position="151"/>
    </location>
</feature>
<evidence type="ECO:0000256" key="5">
    <source>
        <dbReference type="ARBA" id="ARBA00022741"/>
    </source>
</evidence>
<feature type="region of interest" description="Disordered" evidence="11">
    <location>
        <begin position="753"/>
        <end position="787"/>
    </location>
</feature>
<accession>A0ABR9HNA0</accession>
<dbReference type="Proteomes" id="UP000598217">
    <property type="component" value="Unassembled WGS sequence"/>
</dbReference>
<dbReference type="InterPro" id="IPR023299">
    <property type="entry name" value="ATPase_P-typ_cyto_dom_N"/>
</dbReference>
<dbReference type="InterPro" id="IPR008250">
    <property type="entry name" value="ATPase_P-typ_transduc_dom_A_sf"/>
</dbReference>
<dbReference type="InterPro" id="IPR027256">
    <property type="entry name" value="P-typ_ATPase_IB"/>
</dbReference>
<feature type="region of interest" description="Disordered" evidence="11">
    <location>
        <begin position="76"/>
        <end position="95"/>
    </location>
</feature>
<comment type="subcellular location">
    <subcellularLocation>
        <location evidence="1">Cell membrane</location>
        <topology evidence="1">Multi-pass membrane protein</topology>
    </subcellularLocation>
</comment>
<dbReference type="SUPFAM" id="SSF55008">
    <property type="entry name" value="HMA, heavy metal-associated domain"/>
    <property type="match status" value="1"/>
</dbReference>
<evidence type="ECO:0000256" key="6">
    <source>
        <dbReference type="ARBA" id="ARBA00022840"/>
    </source>
</evidence>
<dbReference type="PRINTS" id="PR00943">
    <property type="entry name" value="CUATPASE"/>
</dbReference>
<comment type="caution">
    <text evidence="13">The sequence shown here is derived from an EMBL/GenBank/DDBJ whole genome shotgun (WGS) entry which is preliminary data.</text>
</comment>
<keyword evidence="10" id="KW-1003">Cell membrane</keyword>
<dbReference type="Pfam" id="PF00122">
    <property type="entry name" value="E1-E2_ATPase"/>
    <property type="match status" value="1"/>
</dbReference>
<dbReference type="PRINTS" id="PR00119">
    <property type="entry name" value="CATATPASE"/>
</dbReference>
<dbReference type="EMBL" id="JADBDY010000001">
    <property type="protein sequence ID" value="MBE1460438.1"/>
    <property type="molecule type" value="Genomic_DNA"/>
</dbReference>
<keyword evidence="8 10" id="KW-1133">Transmembrane helix</keyword>
<evidence type="ECO:0000256" key="3">
    <source>
        <dbReference type="ARBA" id="ARBA00022692"/>
    </source>
</evidence>
<dbReference type="Gene3D" id="3.30.70.100">
    <property type="match status" value="1"/>
</dbReference>
<evidence type="ECO:0000256" key="9">
    <source>
        <dbReference type="ARBA" id="ARBA00023136"/>
    </source>
</evidence>
<evidence type="ECO:0000256" key="2">
    <source>
        <dbReference type="ARBA" id="ARBA00006024"/>
    </source>
</evidence>
<dbReference type="PROSITE" id="PS00154">
    <property type="entry name" value="ATPASE_E1_E2"/>
    <property type="match status" value="1"/>
</dbReference>
<keyword evidence="9 10" id="KW-0472">Membrane</keyword>
<dbReference type="SFLD" id="SFLDF00027">
    <property type="entry name" value="p-type_atpase"/>
    <property type="match status" value="1"/>
</dbReference>
<feature type="compositionally biased region" description="Basic residues" evidence="11">
    <location>
        <begin position="777"/>
        <end position="787"/>
    </location>
</feature>
<feature type="domain" description="HMA" evidence="12">
    <location>
        <begin position="12"/>
        <end position="77"/>
    </location>
</feature>
<evidence type="ECO:0000313" key="13">
    <source>
        <dbReference type="EMBL" id="MBE1460438.1"/>
    </source>
</evidence>
<dbReference type="PROSITE" id="PS01047">
    <property type="entry name" value="HMA_1"/>
    <property type="match status" value="1"/>
</dbReference>
<dbReference type="Gene3D" id="2.70.150.10">
    <property type="entry name" value="Calcium-transporting ATPase, cytoplasmic transduction domain A"/>
    <property type="match status" value="1"/>
</dbReference>
<feature type="transmembrane region" description="Helical" evidence="10">
    <location>
        <begin position="705"/>
        <end position="722"/>
    </location>
</feature>
<keyword evidence="3 10" id="KW-0812">Transmembrane</keyword>
<evidence type="ECO:0000313" key="14">
    <source>
        <dbReference type="Proteomes" id="UP000598217"/>
    </source>
</evidence>
<dbReference type="SFLD" id="SFLDG00002">
    <property type="entry name" value="C1.7:_P-type_atpase_like"/>
    <property type="match status" value="1"/>
</dbReference>
<feature type="transmembrane region" description="Helical" evidence="10">
    <location>
        <begin position="103"/>
        <end position="123"/>
    </location>
</feature>
<dbReference type="Gene3D" id="3.40.1110.10">
    <property type="entry name" value="Calcium-transporting ATPase, cytoplasmic domain N"/>
    <property type="match status" value="1"/>
</dbReference>
<dbReference type="PANTHER" id="PTHR43520">
    <property type="entry name" value="ATP7, ISOFORM B"/>
    <property type="match status" value="1"/>
</dbReference>
<dbReference type="RefSeq" id="WP_225942562.1">
    <property type="nucleotide sequence ID" value="NZ_BMXJ01000001.1"/>
</dbReference>
<comment type="similarity">
    <text evidence="2 10">Belongs to the cation transport ATPase (P-type) (TC 3.A.3) family. Type IB subfamily.</text>
</comment>
<protein>
    <submittedName>
        <fullName evidence="13">Cu+-exporting ATPase</fullName>
    </submittedName>
</protein>
<dbReference type="InterPro" id="IPR023214">
    <property type="entry name" value="HAD_sf"/>
</dbReference>
<name>A0ABR9HNA0_9ACTN</name>
<keyword evidence="5 10" id="KW-0547">Nucleotide-binding</keyword>
<evidence type="ECO:0000259" key="12">
    <source>
        <dbReference type="PROSITE" id="PS50846"/>
    </source>
</evidence>
<dbReference type="Pfam" id="PF00702">
    <property type="entry name" value="Hydrolase"/>
    <property type="match status" value="1"/>
</dbReference>
<evidence type="ECO:0000256" key="11">
    <source>
        <dbReference type="SAM" id="MobiDB-lite"/>
    </source>
</evidence>
<dbReference type="InterPro" id="IPR001757">
    <property type="entry name" value="P_typ_ATPase"/>
</dbReference>
<dbReference type="Gene3D" id="3.40.50.1000">
    <property type="entry name" value="HAD superfamily/HAD-like"/>
    <property type="match status" value="1"/>
</dbReference>
<dbReference type="NCBIfam" id="TIGR01494">
    <property type="entry name" value="ATPase_P-type"/>
    <property type="match status" value="1"/>
</dbReference>
<dbReference type="InterPro" id="IPR018303">
    <property type="entry name" value="ATPase_P-typ_P_site"/>
</dbReference>
<keyword evidence="14" id="KW-1185">Reference proteome</keyword>
<dbReference type="InterPro" id="IPR023298">
    <property type="entry name" value="ATPase_P-typ_TM_dom_sf"/>
</dbReference>
<dbReference type="CDD" id="cd02094">
    <property type="entry name" value="P-type_ATPase_Cu-like"/>
    <property type="match status" value="1"/>
</dbReference>
<keyword evidence="6 10" id="KW-0067">ATP-binding</keyword>
<keyword evidence="7" id="KW-1278">Translocase</keyword>
<evidence type="ECO:0000256" key="8">
    <source>
        <dbReference type="ARBA" id="ARBA00022989"/>
    </source>
</evidence>
<dbReference type="SFLD" id="SFLDS00003">
    <property type="entry name" value="Haloacid_Dehalogenase"/>
    <property type="match status" value="1"/>
</dbReference>
<dbReference type="NCBIfam" id="TIGR01511">
    <property type="entry name" value="ATPase-IB1_Cu"/>
    <property type="match status" value="1"/>
</dbReference>
<dbReference type="SUPFAM" id="SSF81653">
    <property type="entry name" value="Calcium ATPase, transduction domain A"/>
    <property type="match status" value="1"/>
</dbReference>
<dbReference type="InterPro" id="IPR036412">
    <property type="entry name" value="HAD-like_sf"/>
</dbReference>
<proteinExistence type="inferred from homology"/>
<dbReference type="InterPro" id="IPR059000">
    <property type="entry name" value="ATPase_P-type_domA"/>
</dbReference>
<dbReference type="SUPFAM" id="SSF56784">
    <property type="entry name" value="HAD-like"/>
    <property type="match status" value="1"/>
</dbReference>
<gene>
    <name evidence="13" type="ORF">H4W79_004652</name>
</gene>
<reference evidence="13 14" key="1">
    <citation type="submission" date="2020-10" db="EMBL/GenBank/DDBJ databases">
        <title>Sequencing the genomes of 1000 actinobacteria strains.</title>
        <authorList>
            <person name="Klenk H.-P."/>
        </authorList>
    </citation>
    <scope>NUCLEOTIDE SEQUENCE [LARGE SCALE GENOMIC DNA]</scope>
    <source>
        <strain evidence="13 14">DSM 45157</strain>
    </source>
</reference>
<feature type="transmembrane region" description="Helical" evidence="10">
    <location>
        <begin position="205"/>
        <end position="225"/>
    </location>
</feature>
<evidence type="ECO:0000256" key="4">
    <source>
        <dbReference type="ARBA" id="ARBA00022723"/>
    </source>
</evidence>
<evidence type="ECO:0000256" key="10">
    <source>
        <dbReference type="RuleBase" id="RU362081"/>
    </source>
</evidence>
<dbReference type="PROSITE" id="PS50846">
    <property type="entry name" value="HMA_2"/>
    <property type="match status" value="1"/>
</dbReference>
<dbReference type="InterPro" id="IPR006121">
    <property type="entry name" value="HMA_dom"/>
</dbReference>
<dbReference type="SUPFAM" id="SSF81665">
    <property type="entry name" value="Calcium ATPase, transmembrane domain M"/>
    <property type="match status" value="1"/>
</dbReference>
<dbReference type="Pfam" id="PF00403">
    <property type="entry name" value="HMA"/>
    <property type="match status" value="1"/>
</dbReference>
<organism evidence="13 14">
    <name type="scientific">Nocardiopsis terrae</name>
    <dbReference type="NCBI Taxonomy" id="372655"/>
    <lineage>
        <taxon>Bacteria</taxon>
        <taxon>Bacillati</taxon>
        <taxon>Actinomycetota</taxon>
        <taxon>Actinomycetes</taxon>
        <taxon>Streptosporangiales</taxon>
        <taxon>Nocardiopsidaceae</taxon>
        <taxon>Nocardiopsis</taxon>
    </lineage>
</organism>
<dbReference type="InterPro" id="IPR017969">
    <property type="entry name" value="Heavy-metal-associated_CS"/>
</dbReference>
<dbReference type="CDD" id="cd00371">
    <property type="entry name" value="HMA"/>
    <property type="match status" value="1"/>
</dbReference>
<feature type="compositionally biased region" description="Basic and acidic residues" evidence="11">
    <location>
        <begin position="763"/>
        <end position="776"/>
    </location>
</feature>
<dbReference type="InterPro" id="IPR036163">
    <property type="entry name" value="HMA_dom_sf"/>
</dbReference>
<sequence>MSSSKTASAAVEPVELAIGGMTCAACANRVEKRLNKMEGVSATVNFATERARVSFEGPAIPVEDLLAQVEKAGYTATVPRSESEQGPEEADPADPSQALWNRAIISIVLSAPVIAMAMVPALQFTHWQWASLTLAAPVVVWGALPFHTAAWKNLRLGTATMDTLVSLGVTSAFLWSLYALFLGTAGTPGMTHPFEFTIARTDGSANIYLEVAAGVTSFILLGKYFEARSKRRAGAALRALLEMGAKEVTVLRGEGAAAREEPVPVDRLAVGDRFVVRPGEKIATDGTVESGTSAVDMSMLTGESVPVEVAPGSAVVGATVNAGGRLVVRASRVGSDTQLAQMARLVEDAQNGKAAVQRLADRVAGVFVPVAIMIAVAALGFWLGTGDPAGAAFTAAVAVLIIACPCALGLATPMALMVGTGRGAQLGILIKGPEVLESTRRVDTVVLDKTGTVTTGKMALVGVTEARGEDADEVLRLAGALENASEHPIARAIATGAAARVGDLPDPEDFANIEGRGVQGVVDGHAVLVGRAALLAEWSQALPEELARALESAQAQGRTAVAVGWDGRARGVLEVADTVKPTSAEAVRQFRALGLTPILLTGDHRAVARSVADTVGIEEVIAEVLPKEKVDVVTRLQAEGRTVAMVGDGVNDAAALARADLGLSMGTGTDVAIEASDLTLVRGDLRAAADAVRLSRRTLGTIKGNLFWAFAYNTAALPLAAMGLLNPMLAGAAMALSSVFVVSNSQRLRRFRPLNETVPSDAPHADGDTRVDETRVRGRRSFSGKGA</sequence>